<dbReference type="EMBL" id="JACXVP010000003">
    <property type="protein sequence ID" value="KAG5615634.1"/>
    <property type="molecule type" value="Genomic_DNA"/>
</dbReference>
<feature type="non-terminal residue" evidence="1">
    <location>
        <position position="1"/>
    </location>
</feature>
<proteinExistence type="predicted"/>
<dbReference type="AlphaFoldDB" id="A0A9J5ZUF8"/>
<comment type="caution">
    <text evidence="1">The sequence shown here is derived from an EMBL/GenBank/DDBJ whole genome shotgun (WGS) entry which is preliminary data.</text>
</comment>
<evidence type="ECO:0000313" key="2">
    <source>
        <dbReference type="Proteomes" id="UP000824120"/>
    </source>
</evidence>
<protein>
    <submittedName>
        <fullName evidence="1">Uncharacterized protein</fullName>
    </submittedName>
</protein>
<sequence>MEYHEVAKNEEIAWRQISKILWLKQGAKNTFSEANFHKRYNHIDKLDVQGDSKIYTKTKAWRPKFNFQGDYKGTEEESEWPQRDFEEQEVLECLKLCAANKAPGPYGYSMGFFKVNTLRRALMQLILDEFPRKMVLAVLKISDPLLLTERLKRVINKLVNGHQMGFHK</sequence>
<keyword evidence="2" id="KW-1185">Reference proteome</keyword>
<name>A0A9J5ZUF8_SOLCO</name>
<organism evidence="1 2">
    <name type="scientific">Solanum commersonii</name>
    <name type="common">Commerson's wild potato</name>
    <name type="synonym">Commerson's nightshade</name>
    <dbReference type="NCBI Taxonomy" id="4109"/>
    <lineage>
        <taxon>Eukaryota</taxon>
        <taxon>Viridiplantae</taxon>
        <taxon>Streptophyta</taxon>
        <taxon>Embryophyta</taxon>
        <taxon>Tracheophyta</taxon>
        <taxon>Spermatophyta</taxon>
        <taxon>Magnoliopsida</taxon>
        <taxon>eudicotyledons</taxon>
        <taxon>Gunneridae</taxon>
        <taxon>Pentapetalae</taxon>
        <taxon>asterids</taxon>
        <taxon>lamiids</taxon>
        <taxon>Solanales</taxon>
        <taxon>Solanaceae</taxon>
        <taxon>Solanoideae</taxon>
        <taxon>Solaneae</taxon>
        <taxon>Solanum</taxon>
    </lineage>
</organism>
<gene>
    <name evidence="1" type="ORF">H5410_015458</name>
</gene>
<dbReference type="OrthoDB" id="1305614at2759"/>
<accession>A0A9J5ZUF8</accession>
<evidence type="ECO:0000313" key="1">
    <source>
        <dbReference type="EMBL" id="KAG5615634.1"/>
    </source>
</evidence>
<reference evidence="1 2" key="1">
    <citation type="submission" date="2020-09" db="EMBL/GenBank/DDBJ databases">
        <title>De no assembly of potato wild relative species, Solanum commersonii.</title>
        <authorList>
            <person name="Cho K."/>
        </authorList>
    </citation>
    <scope>NUCLEOTIDE SEQUENCE [LARGE SCALE GENOMIC DNA]</scope>
    <source>
        <strain evidence="1">LZ3.2</strain>
        <tissue evidence="1">Leaf</tissue>
    </source>
</reference>
<dbReference type="Proteomes" id="UP000824120">
    <property type="component" value="Chromosome 3"/>
</dbReference>